<dbReference type="AlphaFoldDB" id="A0A3D9XGL4"/>
<comment type="caution">
    <text evidence="1">The sequence shown here is derived from an EMBL/GenBank/DDBJ whole genome shotgun (WGS) entry which is preliminary data.</text>
</comment>
<sequence length="136" mass="14950">MEWEGVDQFLAFLNAAPGNLRRLAGAHAAASAHYMRDQAMANMGGMRIGLVTGRSRALYGVRVEPAAYDPRASGSVAAYAGYLAWPSDVVFYPRFLNDGTSRMAARPYHDLAFDQTRPFFEQGMRRALNRAMQGAS</sequence>
<name>A0A3D9XGL4_PARVE</name>
<protein>
    <recommendedName>
        <fullName evidence="3">HK97 gp10 family phage protein</fullName>
    </recommendedName>
</protein>
<dbReference type="EMBL" id="QTUJ01000002">
    <property type="protein sequence ID" value="REF69646.1"/>
    <property type="molecule type" value="Genomic_DNA"/>
</dbReference>
<dbReference type="RefSeq" id="WP_116221885.1">
    <property type="nucleotide sequence ID" value="NZ_CP038197.1"/>
</dbReference>
<evidence type="ECO:0000313" key="2">
    <source>
        <dbReference type="Proteomes" id="UP000256941"/>
    </source>
</evidence>
<gene>
    <name evidence="1" type="ORF">BDD41_2356</name>
</gene>
<reference evidence="1 2" key="1">
    <citation type="submission" date="2018-08" db="EMBL/GenBank/DDBJ databases">
        <title>Genomic Encyclopedia of Archaeal and Bacterial Type Strains, Phase II (KMG-II): from individual species to whole genera.</title>
        <authorList>
            <person name="Goeker M."/>
        </authorList>
    </citation>
    <scope>NUCLEOTIDE SEQUENCE [LARGE SCALE GENOMIC DNA]</scope>
    <source>
        <strain evidence="1 2">DSM 17099</strain>
    </source>
</reference>
<proteinExistence type="predicted"/>
<organism evidence="1 2">
    <name type="scientific">Paracoccus versutus</name>
    <name type="common">Thiobacillus versutus</name>
    <dbReference type="NCBI Taxonomy" id="34007"/>
    <lineage>
        <taxon>Bacteria</taxon>
        <taxon>Pseudomonadati</taxon>
        <taxon>Pseudomonadota</taxon>
        <taxon>Alphaproteobacteria</taxon>
        <taxon>Rhodobacterales</taxon>
        <taxon>Paracoccaceae</taxon>
        <taxon>Paracoccus</taxon>
    </lineage>
</organism>
<accession>A0A3D9XGL4</accession>
<evidence type="ECO:0008006" key="3">
    <source>
        <dbReference type="Google" id="ProtNLM"/>
    </source>
</evidence>
<dbReference type="Proteomes" id="UP000256941">
    <property type="component" value="Unassembled WGS sequence"/>
</dbReference>
<evidence type="ECO:0000313" key="1">
    <source>
        <dbReference type="EMBL" id="REF69646.1"/>
    </source>
</evidence>